<dbReference type="InterPro" id="IPR036279">
    <property type="entry name" value="5-3_exonuclease_C_sf"/>
</dbReference>
<keyword evidence="7" id="KW-0255">Endonuclease</keyword>
<evidence type="ECO:0000256" key="1">
    <source>
        <dbReference type="ARBA" id="ARBA00001946"/>
    </source>
</evidence>
<dbReference type="GeneID" id="100169397"/>
<dbReference type="SUPFAM" id="SSF47807">
    <property type="entry name" value="5' to 3' exonuclease, C-terminal subdomain"/>
    <property type="match status" value="1"/>
</dbReference>
<protein>
    <submittedName>
        <fullName evidence="17">Uncharacterized protein</fullName>
    </submittedName>
</protein>
<evidence type="ECO:0000256" key="7">
    <source>
        <dbReference type="ARBA" id="ARBA00022759"/>
    </source>
</evidence>
<evidence type="ECO:0000256" key="2">
    <source>
        <dbReference type="ARBA" id="ARBA00004123"/>
    </source>
</evidence>
<reference evidence="17" key="2">
    <citation type="submission" date="2022-06" db="UniProtKB">
        <authorList>
            <consortium name="EnsemblMetazoa"/>
        </authorList>
    </citation>
    <scope>IDENTIFICATION</scope>
</reference>
<dbReference type="GO" id="GO:0017108">
    <property type="term" value="F:5'-flap endonuclease activity"/>
    <property type="evidence" value="ECO:0007669"/>
    <property type="project" value="UniProtKB-ARBA"/>
</dbReference>
<dbReference type="AlphaFoldDB" id="A0A8R1W3F9"/>
<feature type="compositionally biased region" description="Polar residues" evidence="14">
    <location>
        <begin position="477"/>
        <end position="494"/>
    </location>
</feature>
<feature type="compositionally biased region" description="Basic and acidic residues" evidence="14">
    <location>
        <begin position="454"/>
        <end position="476"/>
    </location>
</feature>
<evidence type="ECO:0000259" key="15">
    <source>
        <dbReference type="SMART" id="SM00484"/>
    </source>
</evidence>
<dbReference type="GO" id="GO:0008821">
    <property type="term" value="F:crossover junction DNA endonuclease activity"/>
    <property type="evidence" value="ECO:0007669"/>
    <property type="project" value="UniProtKB-ARBA"/>
</dbReference>
<keyword evidence="18" id="KW-1185">Reference proteome</keyword>
<dbReference type="InterPro" id="IPR006085">
    <property type="entry name" value="XPG_DNA_repair_N"/>
</dbReference>
<dbReference type="SMART" id="SM00279">
    <property type="entry name" value="HhH2"/>
    <property type="match status" value="1"/>
</dbReference>
<organism evidence="17 18">
    <name type="scientific">Acyrthosiphon pisum</name>
    <name type="common">Pea aphid</name>
    <dbReference type="NCBI Taxonomy" id="7029"/>
    <lineage>
        <taxon>Eukaryota</taxon>
        <taxon>Metazoa</taxon>
        <taxon>Ecdysozoa</taxon>
        <taxon>Arthropoda</taxon>
        <taxon>Hexapoda</taxon>
        <taxon>Insecta</taxon>
        <taxon>Pterygota</taxon>
        <taxon>Neoptera</taxon>
        <taxon>Paraneoptera</taxon>
        <taxon>Hemiptera</taxon>
        <taxon>Sternorrhyncha</taxon>
        <taxon>Aphidomorpha</taxon>
        <taxon>Aphidoidea</taxon>
        <taxon>Aphididae</taxon>
        <taxon>Macrosiphini</taxon>
        <taxon>Acyrthosiphon</taxon>
    </lineage>
</organism>
<dbReference type="GO" id="GO:0005634">
    <property type="term" value="C:nucleus"/>
    <property type="evidence" value="ECO:0007669"/>
    <property type="project" value="UniProtKB-SubCell"/>
</dbReference>
<feature type="region of interest" description="Disordered" evidence="14">
    <location>
        <begin position="528"/>
        <end position="552"/>
    </location>
</feature>
<evidence type="ECO:0000256" key="14">
    <source>
        <dbReference type="SAM" id="MobiDB-lite"/>
    </source>
</evidence>
<dbReference type="OrthoDB" id="31113at2759"/>
<dbReference type="Proteomes" id="UP000007819">
    <property type="component" value="Chromosome X"/>
</dbReference>
<dbReference type="RefSeq" id="XP_001946726.2">
    <property type="nucleotide sequence ID" value="XM_001946691.4"/>
</dbReference>
<feature type="compositionally biased region" description="Polar residues" evidence="14">
    <location>
        <begin position="542"/>
        <end position="551"/>
    </location>
</feature>
<dbReference type="PROSITE" id="PS00841">
    <property type="entry name" value="XPG_1"/>
    <property type="match status" value="1"/>
</dbReference>
<dbReference type="FunFam" id="1.10.150.20:FF:000030">
    <property type="entry name" value="Flap endonuclease GEN-like 1"/>
    <property type="match status" value="1"/>
</dbReference>
<dbReference type="PANTHER" id="PTHR16171">
    <property type="entry name" value="DNA REPAIR PROTEIN COMPLEMENTING XP-G CELLS-RELATED"/>
    <property type="match status" value="1"/>
</dbReference>
<dbReference type="InterPro" id="IPR001044">
    <property type="entry name" value="XPG/Rad2_eukaryotes"/>
</dbReference>
<name>A0A8R1W3F9_ACYPI</name>
<keyword evidence="11" id="KW-0234">DNA repair</keyword>
<feature type="region of interest" description="Disordered" evidence="14">
    <location>
        <begin position="901"/>
        <end position="951"/>
    </location>
</feature>
<evidence type="ECO:0000256" key="10">
    <source>
        <dbReference type="ARBA" id="ARBA00022842"/>
    </source>
</evidence>
<dbReference type="Gene3D" id="3.40.50.1010">
    <property type="entry name" value="5'-nuclease"/>
    <property type="match status" value="2"/>
</dbReference>
<feature type="region of interest" description="Disordered" evidence="14">
    <location>
        <begin position="377"/>
        <end position="408"/>
    </location>
</feature>
<keyword evidence="5" id="KW-0540">Nuclease</keyword>
<keyword evidence="4" id="KW-0597">Phosphoprotein</keyword>
<dbReference type="CDD" id="cd09868">
    <property type="entry name" value="PIN_XPG_RAD2"/>
    <property type="match status" value="2"/>
</dbReference>
<dbReference type="GO" id="GO:0046872">
    <property type="term" value="F:metal ion binding"/>
    <property type="evidence" value="ECO:0007669"/>
    <property type="project" value="UniProtKB-KW"/>
</dbReference>
<evidence type="ECO:0000256" key="3">
    <source>
        <dbReference type="ARBA" id="ARBA00005283"/>
    </source>
</evidence>
<feature type="domain" description="XPG-I" evidence="15">
    <location>
        <begin position="672"/>
        <end position="741"/>
    </location>
</feature>
<dbReference type="InterPro" id="IPR006086">
    <property type="entry name" value="XPG-I_dom"/>
</dbReference>
<dbReference type="SMART" id="SM00485">
    <property type="entry name" value="XPGN"/>
    <property type="match status" value="1"/>
</dbReference>
<dbReference type="InterPro" id="IPR019974">
    <property type="entry name" value="XPG_CS"/>
</dbReference>
<evidence type="ECO:0000256" key="9">
    <source>
        <dbReference type="ARBA" id="ARBA00022801"/>
    </source>
</evidence>
<evidence type="ECO:0000256" key="8">
    <source>
        <dbReference type="ARBA" id="ARBA00022763"/>
    </source>
</evidence>
<reference evidence="18" key="1">
    <citation type="submission" date="2010-06" db="EMBL/GenBank/DDBJ databases">
        <authorList>
            <person name="Jiang H."/>
            <person name="Abraham K."/>
            <person name="Ali S."/>
            <person name="Alsbrooks S.L."/>
            <person name="Anim B.N."/>
            <person name="Anosike U.S."/>
            <person name="Attaway T."/>
            <person name="Bandaranaike D.P."/>
            <person name="Battles P.K."/>
            <person name="Bell S.N."/>
            <person name="Bell A.V."/>
            <person name="Beltran B."/>
            <person name="Bickham C."/>
            <person name="Bustamante Y."/>
            <person name="Caleb T."/>
            <person name="Canada A."/>
            <person name="Cardenas V."/>
            <person name="Carter K."/>
            <person name="Chacko J."/>
            <person name="Chandrabose M.N."/>
            <person name="Chavez D."/>
            <person name="Chavez A."/>
            <person name="Chen L."/>
            <person name="Chu H.-S."/>
            <person name="Claassen K.J."/>
            <person name="Cockrell R."/>
            <person name="Collins M."/>
            <person name="Cooper J.A."/>
            <person name="Cree A."/>
            <person name="Curry S.M."/>
            <person name="Da Y."/>
            <person name="Dao M.D."/>
            <person name="Das B."/>
            <person name="Davila M.-L."/>
            <person name="Davy-Carroll L."/>
            <person name="Denson S."/>
            <person name="Dinh H."/>
            <person name="Ebong V.E."/>
            <person name="Edwards J.R."/>
            <person name="Egan A."/>
            <person name="El-Daye J."/>
            <person name="Escobedo L."/>
            <person name="Fernandez S."/>
            <person name="Fernando P.R."/>
            <person name="Flagg N."/>
            <person name="Forbes L.D."/>
            <person name="Fowler R.G."/>
            <person name="Fu Q."/>
            <person name="Gabisi R.A."/>
            <person name="Ganer J."/>
            <person name="Garbino Pronczuk A."/>
            <person name="Garcia R.M."/>
            <person name="Garner T."/>
            <person name="Garrett T.E."/>
            <person name="Gonzalez D.A."/>
            <person name="Hamid H."/>
            <person name="Hawkins E.S."/>
            <person name="Hirani K."/>
            <person name="Hogues M.E."/>
            <person name="Hollins B."/>
            <person name="Hsiao C.-H."/>
            <person name="Jabil R."/>
            <person name="James M.L."/>
            <person name="Jhangiani S.N."/>
            <person name="Johnson B."/>
            <person name="Johnson Q."/>
            <person name="Joshi V."/>
            <person name="Kalu J.B."/>
            <person name="Kam C."/>
            <person name="Kashfia A."/>
            <person name="Keebler J."/>
            <person name="Kisamo H."/>
            <person name="Kovar C.L."/>
            <person name="Lago L.A."/>
            <person name="Lai C.-Y."/>
            <person name="Laidlaw J."/>
            <person name="Lara F."/>
            <person name="Le T.-K."/>
            <person name="Lee S.L."/>
            <person name="Legall F.H."/>
            <person name="Lemon S.J."/>
            <person name="Lewis L.R."/>
            <person name="Li B."/>
            <person name="Liu Y."/>
            <person name="Liu Y.-S."/>
            <person name="Lopez J."/>
            <person name="Lozado R.J."/>
            <person name="Lu J."/>
            <person name="Madu R.C."/>
            <person name="Maheshwari M."/>
            <person name="Maheshwari R."/>
            <person name="Malloy K."/>
            <person name="Martinez E."/>
            <person name="Mathew T."/>
            <person name="Mercado I.C."/>
            <person name="Mercado C."/>
            <person name="Meyer B."/>
            <person name="Montgomery K."/>
            <person name="Morgan M.B."/>
            <person name="Munidasa M."/>
            <person name="Nazareth L.V."/>
            <person name="Nelson J."/>
            <person name="Ng B.M."/>
            <person name="Nguyen N.B."/>
            <person name="Nguyen P.Q."/>
            <person name="Nguyen T."/>
            <person name="Obregon M."/>
            <person name="Okwuonu G.O."/>
            <person name="Onwere C.G."/>
            <person name="Orozco G."/>
            <person name="Parra A."/>
            <person name="Patel S."/>
            <person name="Patil S."/>
            <person name="Perez A."/>
            <person name="Perez Y."/>
            <person name="Pham C."/>
            <person name="Primus E.L."/>
            <person name="Pu L.-L."/>
            <person name="Puazo M."/>
            <person name="Qin X."/>
            <person name="Quiroz J.B."/>
            <person name="Reese J."/>
            <person name="Richards S."/>
            <person name="Rives C.M."/>
            <person name="Robberts R."/>
            <person name="Ruiz S.J."/>
            <person name="Ruiz M.J."/>
            <person name="Santibanez J."/>
            <person name="Schneider B.W."/>
            <person name="Sisson I."/>
            <person name="Smith M."/>
            <person name="Sodergren E."/>
            <person name="Song X.-Z."/>
            <person name="Song B.B."/>
            <person name="Summersgill H."/>
            <person name="Thelus R."/>
            <person name="Thornton R.D."/>
            <person name="Trejos Z.Y."/>
            <person name="Usmani K."/>
            <person name="Vattathil S."/>
            <person name="Villasana D."/>
            <person name="Walker D.L."/>
            <person name="Wang S."/>
            <person name="Wang K."/>
            <person name="White C.S."/>
            <person name="Williams A.C."/>
            <person name="Williamson J."/>
            <person name="Wilson K."/>
            <person name="Woghiren I.O."/>
            <person name="Woodworth J.R."/>
            <person name="Worley K.C."/>
            <person name="Wright R.A."/>
            <person name="Wu W."/>
            <person name="Young L."/>
            <person name="Zhang L."/>
            <person name="Zhang J."/>
            <person name="Zhu Y."/>
            <person name="Muzny D.M."/>
            <person name="Weinstock G."/>
            <person name="Gibbs R.A."/>
        </authorList>
    </citation>
    <scope>NUCLEOTIDE SEQUENCE [LARGE SCALE GENOMIC DNA]</scope>
    <source>
        <strain evidence="18">LSR1</strain>
    </source>
</reference>
<dbReference type="PROSITE" id="PS00842">
    <property type="entry name" value="XPG_2"/>
    <property type="match status" value="1"/>
</dbReference>
<keyword evidence="12" id="KW-0539">Nucleus</keyword>
<dbReference type="SMART" id="SM00484">
    <property type="entry name" value="XPGI"/>
    <property type="match status" value="1"/>
</dbReference>
<dbReference type="GO" id="GO:0003697">
    <property type="term" value="F:single-stranded DNA binding"/>
    <property type="evidence" value="ECO:0007669"/>
    <property type="project" value="InterPro"/>
</dbReference>
<comment type="cofactor">
    <cofactor evidence="1">
        <name>Mg(2+)</name>
        <dbReference type="ChEBI" id="CHEBI:18420"/>
    </cofactor>
</comment>
<evidence type="ECO:0000256" key="6">
    <source>
        <dbReference type="ARBA" id="ARBA00022723"/>
    </source>
</evidence>
<dbReference type="KEGG" id="api:100169397"/>
<evidence type="ECO:0000256" key="5">
    <source>
        <dbReference type="ARBA" id="ARBA00022722"/>
    </source>
</evidence>
<feature type="compositionally biased region" description="Low complexity" evidence="14">
    <location>
        <begin position="528"/>
        <end position="541"/>
    </location>
</feature>
<evidence type="ECO:0000259" key="16">
    <source>
        <dbReference type="SMART" id="SM00485"/>
    </source>
</evidence>
<dbReference type="CTD" id="3772069"/>
<dbReference type="SUPFAM" id="SSF88723">
    <property type="entry name" value="PIN domain-like"/>
    <property type="match status" value="1"/>
</dbReference>
<keyword evidence="10" id="KW-0460">Magnesium</keyword>
<evidence type="ECO:0000256" key="12">
    <source>
        <dbReference type="ARBA" id="ARBA00023242"/>
    </source>
</evidence>
<dbReference type="GO" id="GO:0006289">
    <property type="term" value="P:nucleotide-excision repair"/>
    <property type="evidence" value="ECO:0007669"/>
    <property type="project" value="InterPro"/>
</dbReference>
<evidence type="ECO:0000256" key="11">
    <source>
        <dbReference type="ARBA" id="ARBA00023204"/>
    </source>
</evidence>
<dbReference type="PRINTS" id="PR00066">
    <property type="entry name" value="XRODRMPGMNTG"/>
</dbReference>
<feature type="domain" description="XPG N-terminal" evidence="16">
    <location>
        <begin position="1"/>
        <end position="98"/>
    </location>
</feature>
<feature type="compositionally biased region" description="Polar residues" evidence="14">
    <location>
        <begin position="918"/>
        <end position="939"/>
    </location>
</feature>
<evidence type="ECO:0000313" key="17">
    <source>
        <dbReference type="EnsemblMetazoa" id="XP_001946726.2"/>
    </source>
</evidence>
<keyword evidence="6" id="KW-0479">Metal-binding</keyword>
<dbReference type="InterPro" id="IPR029060">
    <property type="entry name" value="PIN-like_dom_sf"/>
</dbReference>
<dbReference type="InterPro" id="IPR006084">
    <property type="entry name" value="XPG/Rad2"/>
</dbReference>
<dbReference type="InterPro" id="IPR008918">
    <property type="entry name" value="HhH2"/>
</dbReference>
<proteinExistence type="inferred from homology"/>
<dbReference type="PRINTS" id="PR00853">
    <property type="entry name" value="XPGRADSUPER"/>
</dbReference>
<dbReference type="EnsemblMetazoa" id="XM_001946691.5">
    <property type="protein sequence ID" value="XP_001946726.2"/>
    <property type="gene ID" value="LOC100169397"/>
</dbReference>
<evidence type="ECO:0000256" key="13">
    <source>
        <dbReference type="ARBA" id="ARBA00038112"/>
    </source>
</evidence>
<comment type="similarity">
    <text evidence="3">Belongs to the XPG/RAD2 endonuclease family. XPG subfamily.</text>
</comment>
<comment type="subcellular location">
    <subcellularLocation>
        <location evidence="2">Nucleus</location>
    </subcellularLocation>
</comment>
<dbReference type="PANTHER" id="PTHR16171:SF7">
    <property type="entry name" value="DNA REPAIR PROTEIN RAD2"/>
    <property type="match status" value="1"/>
</dbReference>
<evidence type="ECO:0000256" key="4">
    <source>
        <dbReference type="ARBA" id="ARBA00022553"/>
    </source>
</evidence>
<accession>A0A8R1W3F9</accession>
<dbReference type="GO" id="GO:0000400">
    <property type="term" value="F:four-way junction DNA binding"/>
    <property type="evidence" value="ECO:0007669"/>
    <property type="project" value="UniProtKB-ARBA"/>
</dbReference>
<evidence type="ECO:0000313" key="18">
    <source>
        <dbReference type="Proteomes" id="UP000007819"/>
    </source>
</evidence>
<keyword evidence="9" id="KW-0378">Hydrolase</keyword>
<dbReference type="Gene3D" id="1.10.150.20">
    <property type="entry name" value="5' to 3' exonuclease, C-terminal subdomain"/>
    <property type="match status" value="1"/>
</dbReference>
<dbReference type="Pfam" id="PF00867">
    <property type="entry name" value="XPG_I"/>
    <property type="match status" value="1"/>
</dbReference>
<keyword evidence="8" id="KW-0227">DNA damage</keyword>
<comment type="similarity">
    <text evidence="13">Belongs to the XPG/RAD2 endonuclease family. GEN subfamily.</text>
</comment>
<dbReference type="Pfam" id="PF00752">
    <property type="entry name" value="XPG_N"/>
    <property type="match status" value="1"/>
</dbReference>
<feature type="region of interest" description="Disordered" evidence="14">
    <location>
        <begin position="454"/>
        <end position="494"/>
    </location>
</feature>
<sequence length="951" mass="107624">MGVQGLWKLLESAGKPIPVEKLENKVLSIDVSIWMYQIIKGVQESDHGATTNRHLIVMFHRICKLLFYGIKPIFVFDGGVPELKKITIAQRQAQKSRAKKSTGKTKEKLLKNMLEQAALKTVMNAGNALTEDEVISKTVDSLNKGAEIDLFELPKLQEPVEIDKTKIPINEKDRSFLNLSNEKNENILLLAVENQNNDFFYTNIAKDKEKSSPKKLNAFSSMQIGELLNGFSEDQKRLSQKKNQQKSKREMTFNELEMFLNNDSETIKNIDEFSQKIDSDHDTVFYYESGINKSAKSSNSENKEIPKKIKTSNFEKSVETESKSTSQKIFTTDTIGSPTLTDDIDEDIFKALAGDESLEEDRLAWLIFNENKIASKRRSSEYESPNIKCPKPDTGFSSSSEVLTSDVEEDVTMKNNKVSSKKYSSRSLFITEDNMSNEDVDSFNEEDYLSWVSHSKDEPSQTKLENKNPSINHHDIPSTSKSSSFLGNEDNISNKKNNIEDQQIINESIYFVSKSIKTQEFNTLSNVSSSIESDNSNGSFSENSVNFSPEESLSEDDNIILQENQNKQKVNKCSKKESDVPIVAKNEFKEINSTKNVIREKFNSPTKLNKISTKWPEPPDNQTNSMNEQYFQSIQDTLVKRQNDLASLQRKSDRMASSVTQKITSEIKGLLKLFGIPYITAPMEAEAQCAFLEKIGRTEGTVTDDSDVWLFGANVVYKDFFDNQKYVKQFKSIDIKQQFALSRNSFIQLAFLVGSDYTNGIDGIGPVSAIEILSFFESKTKNMNIEEKLLKIKEIANSKAEVYCDIPFMKKLKSTKIGNDFPNKAVINAYLHPIVNESNESFNWGTLQVDSIIQFAQTNFDWDVSKTKSKLAPVLKKVAERTTQTTLDSFVKALPKLSSTNTGMSKRVSHAVKRLRNDSSSVESNKKTGISKKSLTDSNDSTDKKRRRHLK</sequence>